<keyword evidence="3" id="KW-0812">Transmembrane</keyword>
<dbReference type="AlphaFoldDB" id="A0A0K2TVG7"/>
<dbReference type="InterPro" id="IPR050577">
    <property type="entry name" value="MAPR/NEUFC/NENF-like"/>
</dbReference>
<dbReference type="InterPro" id="IPR001199">
    <property type="entry name" value="Cyt_B5-like_heme/steroid-bd"/>
</dbReference>
<feature type="transmembrane region" description="Helical" evidence="3">
    <location>
        <begin position="25"/>
        <end position="45"/>
    </location>
</feature>
<dbReference type="PANTHER" id="PTHR10281:SF4">
    <property type="entry name" value="NEUFERRICIN"/>
    <property type="match status" value="1"/>
</dbReference>
<feature type="region of interest" description="Disordered" evidence="2">
    <location>
        <begin position="287"/>
        <end position="323"/>
    </location>
</feature>
<dbReference type="SUPFAM" id="SSF55856">
    <property type="entry name" value="Cytochrome b5-like heme/steroid binding domain"/>
    <property type="match status" value="1"/>
</dbReference>
<keyword evidence="3" id="KW-0472">Membrane</keyword>
<evidence type="ECO:0000313" key="5">
    <source>
        <dbReference type="EMBL" id="CDW30043.1"/>
    </source>
</evidence>
<dbReference type="PANTHER" id="PTHR10281">
    <property type="entry name" value="MEMBRANE-ASSOCIATED PROGESTERONE RECEPTOR COMPONENT-RELATED"/>
    <property type="match status" value="1"/>
</dbReference>
<dbReference type="EMBL" id="HACA01012682">
    <property type="protein sequence ID" value="CDW30043.1"/>
    <property type="molecule type" value="Transcribed_RNA"/>
</dbReference>
<proteinExistence type="inferred from homology"/>
<feature type="domain" description="Cytochrome b5 heme-binding" evidence="4">
    <location>
        <begin position="103"/>
        <end position="199"/>
    </location>
</feature>
<dbReference type="OrthoDB" id="10257697at2759"/>
<reference evidence="5" key="1">
    <citation type="submission" date="2014-05" db="EMBL/GenBank/DDBJ databases">
        <authorList>
            <person name="Chronopoulou M."/>
        </authorList>
    </citation>
    <scope>NUCLEOTIDE SEQUENCE</scope>
    <source>
        <tissue evidence="5">Whole organism</tissue>
    </source>
</reference>
<name>A0A0K2TVG7_LEPSM</name>
<dbReference type="GO" id="GO:0016020">
    <property type="term" value="C:membrane"/>
    <property type="evidence" value="ECO:0007669"/>
    <property type="project" value="TreeGrafter"/>
</dbReference>
<protein>
    <submittedName>
        <fullName evidence="5">Neuferricinlike [Saccoglossus kowalevskii]</fullName>
    </submittedName>
</protein>
<evidence type="ECO:0000259" key="4">
    <source>
        <dbReference type="SMART" id="SM01117"/>
    </source>
</evidence>
<dbReference type="SMART" id="SM01117">
    <property type="entry name" value="Cyt-b5"/>
    <property type="match status" value="1"/>
</dbReference>
<dbReference type="Gene3D" id="3.10.120.10">
    <property type="entry name" value="Cytochrome b5-like heme/steroid binding domain"/>
    <property type="match status" value="1"/>
</dbReference>
<dbReference type="Pfam" id="PF00173">
    <property type="entry name" value="Cyt-b5"/>
    <property type="match status" value="1"/>
</dbReference>
<evidence type="ECO:0000256" key="1">
    <source>
        <dbReference type="ARBA" id="ARBA00038357"/>
    </source>
</evidence>
<dbReference type="GO" id="GO:0012505">
    <property type="term" value="C:endomembrane system"/>
    <property type="evidence" value="ECO:0007669"/>
    <property type="project" value="TreeGrafter"/>
</dbReference>
<accession>A0A0K2TVG7</accession>
<keyword evidence="3" id="KW-1133">Transmembrane helix</keyword>
<comment type="similarity">
    <text evidence="1">Belongs to the cytochrome b5 family. MAPR subfamily.</text>
</comment>
<organism evidence="5">
    <name type="scientific">Lepeophtheirus salmonis</name>
    <name type="common">Salmon louse</name>
    <name type="synonym">Caligus salmonis</name>
    <dbReference type="NCBI Taxonomy" id="72036"/>
    <lineage>
        <taxon>Eukaryota</taxon>
        <taxon>Metazoa</taxon>
        <taxon>Ecdysozoa</taxon>
        <taxon>Arthropoda</taxon>
        <taxon>Crustacea</taxon>
        <taxon>Multicrustacea</taxon>
        <taxon>Hexanauplia</taxon>
        <taxon>Copepoda</taxon>
        <taxon>Siphonostomatoida</taxon>
        <taxon>Caligidae</taxon>
        <taxon>Lepeophtheirus</taxon>
    </lineage>
</organism>
<evidence type="ECO:0000256" key="3">
    <source>
        <dbReference type="SAM" id="Phobius"/>
    </source>
</evidence>
<evidence type="ECO:0000256" key="2">
    <source>
        <dbReference type="SAM" id="MobiDB-lite"/>
    </source>
</evidence>
<sequence>MTQDNSSKKPTDKKEDKKKEDECPIHNLVFIIGTAIVLIYSVYLYNPDWFHEYGKSYKVVKAFDSFFHYVEKYSPFQEFLNDETAMNEPDLPINTLPSGERIFTKDELKLYDGSSVKRGIYLAILGQVFDVTRGREYYGPNGGYSFFSGKDASRAFVTGEFNDGGLVDDVSGLSLDDYLGLAEWSDFYKKDYTFVGKVIGRFFDKNGKETPAFWELDKKILEAQEEAEKKSAEKKTFPPCNSEWNKQRHRVWCTDKSGGINRPWVGVPRKLYYPGRQERCACVRTFGPPSNEPLAKTKNGDLGSRHLKEYPDCPPESDSCYIK</sequence>
<dbReference type="InterPro" id="IPR036400">
    <property type="entry name" value="Cyt_B5-like_heme/steroid_sf"/>
</dbReference>